<name>A0ABR4J433_9EURO</name>
<dbReference type="InterPro" id="IPR001138">
    <property type="entry name" value="Zn2Cys6_DnaBD"/>
</dbReference>
<dbReference type="Pfam" id="PF04082">
    <property type="entry name" value="Fungal_trans"/>
    <property type="match status" value="1"/>
</dbReference>
<feature type="region of interest" description="Disordered" evidence="6">
    <location>
        <begin position="1"/>
        <end position="20"/>
    </location>
</feature>
<accession>A0ABR4J433</accession>
<organism evidence="8 9">
    <name type="scientific">Aspergillus pseudoustus</name>
    <dbReference type="NCBI Taxonomy" id="1810923"/>
    <lineage>
        <taxon>Eukaryota</taxon>
        <taxon>Fungi</taxon>
        <taxon>Dikarya</taxon>
        <taxon>Ascomycota</taxon>
        <taxon>Pezizomycotina</taxon>
        <taxon>Eurotiomycetes</taxon>
        <taxon>Eurotiomycetidae</taxon>
        <taxon>Eurotiales</taxon>
        <taxon>Aspergillaceae</taxon>
        <taxon>Aspergillus</taxon>
        <taxon>Aspergillus subgen. Nidulantes</taxon>
    </lineage>
</organism>
<dbReference type="Gene3D" id="4.10.240.10">
    <property type="entry name" value="Zn(2)-C6 fungal-type DNA-binding domain"/>
    <property type="match status" value="1"/>
</dbReference>
<proteinExistence type="predicted"/>
<dbReference type="CDD" id="cd00067">
    <property type="entry name" value="GAL4"/>
    <property type="match status" value="1"/>
</dbReference>
<keyword evidence="3" id="KW-0238">DNA-binding</keyword>
<dbReference type="Pfam" id="PF00172">
    <property type="entry name" value="Zn_clus"/>
    <property type="match status" value="1"/>
</dbReference>
<evidence type="ECO:0000256" key="1">
    <source>
        <dbReference type="ARBA" id="ARBA00022723"/>
    </source>
</evidence>
<evidence type="ECO:0000313" key="9">
    <source>
        <dbReference type="Proteomes" id="UP001610446"/>
    </source>
</evidence>
<dbReference type="CDD" id="cd12148">
    <property type="entry name" value="fungal_TF_MHR"/>
    <property type="match status" value="1"/>
</dbReference>
<feature type="compositionally biased region" description="Polar residues" evidence="6">
    <location>
        <begin position="232"/>
        <end position="243"/>
    </location>
</feature>
<keyword evidence="2" id="KW-0805">Transcription regulation</keyword>
<keyword evidence="9" id="KW-1185">Reference proteome</keyword>
<dbReference type="PROSITE" id="PS00463">
    <property type="entry name" value="ZN2_CY6_FUNGAL_1"/>
    <property type="match status" value="1"/>
</dbReference>
<reference evidence="8 9" key="1">
    <citation type="submission" date="2024-07" db="EMBL/GenBank/DDBJ databases">
        <title>Section-level genome sequencing and comparative genomics of Aspergillus sections Usti and Cavernicolus.</title>
        <authorList>
            <consortium name="Lawrence Berkeley National Laboratory"/>
            <person name="Nybo J.L."/>
            <person name="Vesth T.C."/>
            <person name="Theobald S."/>
            <person name="Frisvad J.C."/>
            <person name="Larsen T.O."/>
            <person name="Kjaerboelling I."/>
            <person name="Rothschild-Mancinelli K."/>
            <person name="Lyhne E.K."/>
            <person name="Kogle M.E."/>
            <person name="Barry K."/>
            <person name="Clum A."/>
            <person name="Na H."/>
            <person name="Ledsgaard L."/>
            <person name="Lin J."/>
            <person name="Lipzen A."/>
            <person name="Kuo A."/>
            <person name="Riley R."/>
            <person name="Mondo S."/>
            <person name="Labutti K."/>
            <person name="Haridas S."/>
            <person name="Pangalinan J."/>
            <person name="Salamov A.A."/>
            <person name="Simmons B.A."/>
            <person name="Magnuson J.K."/>
            <person name="Chen J."/>
            <person name="Drula E."/>
            <person name="Henrissat B."/>
            <person name="Wiebenga A."/>
            <person name="Lubbers R.J."/>
            <person name="Gomes A.C."/>
            <person name="Makela M.R."/>
            <person name="Stajich J."/>
            <person name="Grigoriev I.V."/>
            <person name="Mortensen U.H."/>
            <person name="De Vries R.P."/>
            <person name="Baker S.E."/>
            <person name="Andersen M.R."/>
        </authorList>
    </citation>
    <scope>NUCLEOTIDE SEQUENCE [LARGE SCALE GENOMIC DNA]</scope>
    <source>
        <strain evidence="8 9">CBS 123904</strain>
    </source>
</reference>
<evidence type="ECO:0000256" key="5">
    <source>
        <dbReference type="ARBA" id="ARBA00023242"/>
    </source>
</evidence>
<evidence type="ECO:0000259" key="7">
    <source>
        <dbReference type="PROSITE" id="PS50048"/>
    </source>
</evidence>
<dbReference type="Proteomes" id="UP001610446">
    <property type="component" value="Unassembled WGS sequence"/>
</dbReference>
<keyword evidence="1" id="KW-0479">Metal-binding</keyword>
<feature type="region of interest" description="Disordered" evidence="6">
    <location>
        <begin position="120"/>
        <end position="162"/>
    </location>
</feature>
<evidence type="ECO:0000256" key="3">
    <source>
        <dbReference type="ARBA" id="ARBA00023125"/>
    </source>
</evidence>
<keyword evidence="5" id="KW-0539">Nucleus</keyword>
<evidence type="ECO:0000256" key="2">
    <source>
        <dbReference type="ARBA" id="ARBA00023015"/>
    </source>
</evidence>
<dbReference type="InterPro" id="IPR036864">
    <property type="entry name" value="Zn2-C6_fun-type_DNA-bd_sf"/>
</dbReference>
<evidence type="ECO:0000313" key="8">
    <source>
        <dbReference type="EMBL" id="KAL2834802.1"/>
    </source>
</evidence>
<feature type="domain" description="Zn(2)-C6 fungal-type" evidence="7">
    <location>
        <begin position="21"/>
        <end position="52"/>
    </location>
</feature>
<dbReference type="SMART" id="SM00066">
    <property type="entry name" value="GAL4"/>
    <property type="match status" value="1"/>
</dbReference>
<feature type="compositionally biased region" description="Polar residues" evidence="6">
    <location>
        <begin position="130"/>
        <end position="140"/>
    </location>
</feature>
<comment type="caution">
    <text evidence="8">The sequence shown here is derived from an EMBL/GenBank/DDBJ whole genome shotgun (WGS) entry which is preliminary data.</text>
</comment>
<dbReference type="PANTHER" id="PTHR47424">
    <property type="entry name" value="REGULATORY PROTEIN GAL4"/>
    <property type="match status" value="1"/>
</dbReference>
<dbReference type="PROSITE" id="PS50048">
    <property type="entry name" value="ZN2_CY6_FUNGAL_2"/>
    <property type="match status" value="1"/>
</dbReference>
<evidence type="ECO:0000256" key="6">
    <source>
        <dbReference type="SAM" id="MobiDB-lite"/>
    </source>
</evidence>
<keyword evidence="4" id="KW-0804">Transcription</keyword>
<dbReference type="SMART" id="SM00906">
    <property type="entry name" value="Fungal_trans"/>
    <property type="match status" value="1"/>
</dbReference>
<gene>
    <name evidence="8" type="ORF">BJY01DRAFT_223956</name>
</gene>
<dbReference type="InterPro" id="IPR051127">
    <property type="entry name" value="Fungal_SecMet_Regulators"/>
</dbReference>
<evidence type="ECO:0000256" key="4">
    <source>
        <dbReference type="ARBA" id="ARBA00023163"/>
    </source>
</evidence>
<dbReference type="SUPFAM" id="SSF57701">
    <property type="entry name" value="Zn2/Cys6 DNA-binding domain"/>
    <property type="match status" value="1"/>
</dbReference>
<dbReference type="EMBL" id="JBFXLU010000212">
    <property type="protein sequence ID" value="KAL2834802.1"/>
    <property type="molecule type" value="Genomic_DNA"/>
</dbReference>
<sequence>MMSSPKSSRRGMREAKRTNASCDTCKARKTKCIDPVPGPCKYCAGVSIPCTISIRRRQRPFYQVSEEEYRYGITILQKLFPTIDLNINTLRHLAHNVNNLRAPESIAALSSELPVAHLPTPYLDDGPSPVSRSQTHTLQPQEPAAGADTAVSTSPSEIPDEIPGSSDALFVEMWMQQKGCVVKDALGRPRYIGPGSDVPFMSAVRSYVQGGNLLPAPGTLRHPMRLPPPSPESRNSLSQNTSRPAHLPPLASWRPHIDRYFKVVNSAFWLISMESFCSRLDSTYASSSYQDISPSWLCFLYTILALTNQTPASSTFHASDGSEDYLATNLPTSGDPYTSNNYISLAKSLLKEVMDEANLDSIRALCAMSILLHNQGFAVASYLNVGTAVRIAYCLGLHAPQSYAEMTTIQREAAMRVACTIYELDACISRPSGRPCNIDPGSWHPSMPSEMAVSTGTYDPWGLFNQAVSFNVEDLSIHANFSRLSASADQKSILQELDRSVTALQKWHDSLPAHLHAGATMAPPHKRPVYTLHLRYWTRIISLTRLALLADIQSSAPKLRRLGQLCVEAAEHSYKILTLMHASNDLSSLTVVDTKHILDVAMISLLSLARWPSIELQQRLEHCIKFLESMDNLGLCRYGGGDLSRIVESFRTRSRAGGGGGRGVVDESSELQIHV</sequence>
<feature type="region of interest" description="Disordered" evidence="6">
    <location>
        <begin position="653"/>
        <end position="675"/>
    </location>
</feature>
<protein>
    <recommendedName>
        <fullName evidence="7">Zn(2)-C6 fungal-type domain-containing protein</fullName>
    </recommendedName>
</protein>
<dbReference type="PANTHER" id="PTHR47424:SF6">
    <property type="entry name" value="PROLINE UTILIZATION TRANS-ACTIVATOR"/>
    <property type="match status" value="1"/>
</dbReference>
<dbReference type="InterPro" id="IPR007219">
    <property type="entry name" value="XnlR_reg_dom"/>
</dbReference>
<feature type="region of interest" description="Disordered" evidence="6">
    <location>
        <begin position="218"/>
        <end position="248"/>
    </location>
</feature>